<proteinExistence type="predicted"/>
<sequence>MTPHYPSIKRGVFFSIQKNMTDILNIILITILVIIILFLLRKIKLIKSRHQKKLAELYKDLSKLAEQKESFFEKLSLNSELEDAMTHARKRLNEEIFDLQMEVFRNIKQD</sequence>
<gene>
    <name evidence="2" type="ORF">SAMN05444371_0688</name>
</gene>
<reference evidence="3" key="1">
    <citation type="submission" date="2016-11" db="EMBL/GenBank/DDBJ databases">
        <authorList>
            <person name="Varghese N."/>
            <person name="Submissions S."/>
        </authorList>
    </citation>
    <scope>NUCLEOTIDE SEQUENCE [LARGE SCALE GENOMIC DNA]</scope>
    <source>
        <strain evidence="3">DSM 18016</strain>
    </source>
</reference>
<keyword evidence="1" id="KW-0812">Transmembrane</keyword>
<accession>A0A1M6NW59</accession>
<name>A0A1M6NW59_9FLAO</name>
<keyword evidence="3" id="KW-1185">Reference proteome</keyword>
<organism evidence="2 3">
    <name type="scientific">Epilithonimonas mollis</name>
    <dbReference type="NCBI Taxonomy" id="216903"/>
    <lineage>
        <taxon>Bacteria</taxon>
        <taxon>Pseudomonadati</taxon>
        <taxon>Bacteroidota</taxon>
        <taxon>Flavobacteriia</taxon>
        <taxon>Flavobacteriales</taxon>
        <taxon>Weeksellaceae</taxon>
        <taxon>Chryseobacterium group</taxon>
        <taxon>Epilithonimonas</taxon>
    </lineage>
</organism>
<keyword evidence="1" id="KW-1133">Transmembrane helix</keyword>
<evidence type="ECO:0000313" key="2">
    <source>
        <dbReference type="EMBL" id="SHJ99854.1"/>
    </source>
</evidence>
<dbReference type="Proteomes" id="UP000184498">
    <property type="component" value="Unassembled WGS sequence"/>
</dbReference>
<protein>
    <submittedName>
        <fullName evidence="2">Uncharacterized protein</fullName>
    </submittedName>
</protein>
<dbReference type="EMBL" id="FRAM01000001">
    <property type="protein sequence ID" value="SHJ99854.1"/>
    <property type="molecule type" value="Genomic_DNA"/>
</dbReference>
<evidence type="ECO:0000256" key="1">
    <source>
        <dbReference type="SAM" id="Phobius"/>
    </source>
</evidence>
<feature type="transmembrane region" description="Helical" evidence="1">
    <location>
        <begin position="23"/>
        <end position="40"/>
    </location>
</feature>
<keyword evidence="1" id="KW-0472">Membrane</keyword>
<evidence type="ECO:0000313" key="3">
    <source>
        <dbReference type="Proteomes" id="UP000184498"/>
    </source>
</evidence>
<dbReference type="STRING" id="216903.SAMN05444371_0688"/>
<dbReference type="AlphaFoldDB" id="A0A1M6NW59"/>